<keyword evidence="2" id="KW-1185">Reference proteome</keyword>
<geneLocation type="plasmid" evidence="1 2">
    <name>pCY360</name>
</geneLocation>
<protein>
    <submittedName>
        <fullName evidence="1">Uncharacterized protein</fullName>
    </submittedName>
</protein>
<dbReference type="RefSeq" id="WP_013282930.1">
    <property type="nucleotide sequence ID" value="NC_014389.1"/>
</dbReference>
<dbReference type="Proteomes" id="UP000001299">
    <property type="component" value="Plasmid pCY360"/>
</dbReference>
<sequence length="129" mass="14739">MQYKTVYHARPDILWYITERENADKIMKKGIKPSLSAFELPGTDDEKAVCAVHLGEYDKARKLARMEDIEDPVAIEFIAKTYYECVAEKADSWEESEFINEEGPVHVGLCITLDKVKAKWITGNIKELG</sequence>
<keyword evidence="1" id="KW-0614">Plasmid</keyword>
<evidence type="ECO:0000313" key="2">
    <source>
        <dbReference type="Proteomes" id="UP000001299"/>
    </source>
</evidence>
<dbReference type="EMBL" id="CP001812">
    <property type="protein sequence ID" value="ADL36281.1"/>
    <property type="molecule type" value="Genomic_DNA"/>
</dbReference>
<dbReference type="AlphaFoldDB" id="E0S4E9"/>
<name>E0S4E9_BUTPB</name>
<reference evidence="1 2" key="1">
    <citation type="journal article" date="2010" name="PLoS ONE">
        <title>The glycobiome of the rumen bacterium Butyrivibrio proteoclasticus B316(T) highlights adaptation to a polysaccharide-rich environment.</title>
        <authorList>
            <person name="Kelly W.J."/>
            <person name="Leahy S.C."/>
            <person name="Altermann E."/>
            <person name="Yeoman C.J."/>
            <person name="Dunne J.C."/>
            <person name="Kong Z."/>
            <person name="Pacheco D.M."/>
            <person name="Li D."/>
            <person name="Noel S.J."/>
            <person name="Moon C.D."/>
            <person name="Cookson A.L."/>
            <person name="Attwood G.T."/>
        </authorList>
    </citation>
    <scope>NUCLEOTIDE SEQUENCE [LARGE SCALE GENOMIC DNA]</scope>
    <source>
        <strain evidence="2">ATCC 51982 / DSM 14932 / B316</strain>
        <plasmid evidence="2">Plasmid pCY360</plasmid>
    </source>
</reference>
<dbReference type="KEGG" id="bpb:bpr_II344"/>
<accession>E0S4E9</accession>
<proteinExistence type="predicted"/>
<gene>
    <name evidence="1" type="ordered locus">bpr_II344</name>
</gene>
<organism evidence="1 2">
    <name type="scientific">Butyrivibrio proteoclasticus (strain ATCC 51982 / DSM 14932 / B316)</name>
    <name type="common">Clostridium proteoclasticum</name>
    <dbReference type="NCBI Taxonomy" id="515622"/>
    <lineage>
        <taxon>Bacteria</taxon>
        <taxon>Bacillati</taxon>
        <taxon>Bacillota</taxon>
        <taxon>Clostridia</taxon>
        <taxon>Lachnospirales</taxon>
        <taxon>Lachnospiraceae</taxon>
        <taxon>Butyrivibrio</taxon>
    </lineage>
</organism>
<evidence type="ECO:0000313" key="1">
    <source>
        <dbReference type="EMBL" id="ADL36281.1"/>
    </source>
</evidence>
<dbReference type="HOGENOM" id="CLU_1944721_0_0_9"/>